<evidence type="ECO:0000256" key="6">
    <source>
        <dbReference type="ARBA" id="ARBA00022679"/>
    </source>
</evidence>
<protein>
    <recommendedName>
        <fullName evidence="9">Protein farnesyltransferase/geranylgeranyltransferase type-1 subunit alpha</fullName>
        <ecNumber evidence="4">2.5.1.58</ecNumber>
        <ecNumber evidence="3">2.5.1.59</ecNumber>
    </recommendedName>
    <alternativeName>
        <fullName evidence="12">CAAX farnesyltransferase subunit alpha</fullName>
    </alternativeName>
    <alternativeName>
        <fullName evidence="11">FTase-alpha</fullName>
    </alternativeName>
    <alternativeName>
        <fullName evidence="10">Ras proteins prenyltransferase subunit alpha</fullName>
    </alternativeName>
    <alternativeName>
        <fullName evidence="13">Type I protein geranyl-geranyltransferase subunit alpha</fullName>
    </alternativeName>
</protein>
<dbReference type="GO" id="GO:0005953">
    <property type="term" value="C:CAAX-protein geranylgeranyltransferase complex"/>
    <property type="evidence" value="ECO:0007669"/>
    <property type="project" value="TreeGrafter"/>
</dbReference>
<dbReference type="OMA" id="WAIRTFN"/>
<evidence type="ECO:0000256" key="11">
    <source>
        <dbReference type="ARBA" id="ARBA00042436"/>
    </source>
</evidence>
<evidence type="ECO:0000256" key="10">
    <source>
        <dbReference type="ARBA" id="ARBA00041392"/>
    </source>
</evidence>
<dbReference type="EC" id="2.5.1.59" evidence="3"/>
<dbReference type="SUPFAM" id="SSF48439">
    <property type="entry name" value="Protein prenylyltransferase"/>
    <property type="match status" value="1"/>
</dbReference>
<dbReference type="PANTHER" id="PTHR11129">
    <property type="entry name" value="PROTEIN FARNESYLTRANSFERASE ALPHA SUBUNIT/RAB GERANYLGERANYL TRANSFERASE ALPHA SUBUNIT"/>
    <property type="match status" value="1"/>
</dbReference>
<dbReference type="EMBL" id="KB467843">
    <property type="protein sequence ID" value="PCH35063.1"/>
    <property type="molecule type" value="Genomic_DNA"/>
</dbReference>
<keyword evidence="7" id="KW-0677">Repeat</keyword>
<dbReference type="Gene3D" id="1.25.40.120">
    <property type="entry name" value="Protein prenylyltransferase"/>
    <property type="match status" value="1"/>
</dbReference>
<dbReference type="AlphaFoldDB" id="A0A2H3J5M4"/>
<evidence type="ECO:0000256" key="8">
    <source>
        <dbReference type="ARBA" id="ARBA00022842"/>
    </source>
</evidence>
<evidence type="ECO:0000256" key="13">
    <source>
        <dbReference type="ARBA" id="ARBA00043219"/>
    </source>
</evidence>
<comment type="cofactor">
    <cofactor evidence="1">
        <name>Mg(2+)</name>
        <dbReference type="ChEBI" id="CHEBI:18420"/>
    </cofactor>
</comment>
<organism evidence="14 15">
    <name type="scientific">Wolfiporia cocos (strain MD-104)</name>
    <name type="common">Brown rot fungus</name>
    <dbReference type="NCBI Taxonomy" id="742152"/>
    <lineage>
        <taxon>Eukaryota</taxon>
        <taxon>Fungi</taxon>
        <taxon>Dikarya</taxon>
        <taxon>Basidiomycota</taxon>
        <taxon>Agaricomycotina</taxon>
        <taxon>Agaricomycetes</taxon>
        <taxon>Polyporales</taxon>
        <taxon>Phaeolaceae</taxon>
        <taxon>Wolfiporia</taxon>
    </lineage>
</organism>
<dbReference type="GO" id="GO:0004660">
    <property type="term" value="F:protein farnesyltransferase activity"/>
    <property type="evidence" value="ECO:0007669"/>
    <property type="project" value="UniProtKB-EC"/>
</dbReference>
<dbReference type="EC" id="2.5.1.58" evidence="4"/>
<dbReference type="Proteomes" id="UP000218811">
    <property type="component" value="Unassembled WGS sequence"/>
</dbReference>
<evidence type="ECO:0000313" key="14">
    <source>
        <dbReference type="EMBL" id="PCH35063.1"/>
    </source>
</evidence>
<dbReference type="GO" id="GO:0004662">
    <property type="term" value="F:CAAX-protein geranylgeranyltransferase activity"/>
    <property type="evidence" value="ECO:0007669"/>
    <property type="project" value="UniProtKB-EC"/>
</dbReference>
<dbReference type="GO" id="GO:0005965">
    <property type="term" value="C:protein farnesyltransferase complex"/>
    <property type="evidence" value="ECO:0007669"/>
    <property type="project" value="TreeGrafter"/>
</dbReference>
<evidence type="ECO:0000313" key="15">
    <source>
        <dbReference type="Proteomes" id="UP000218811"/>
    </source>
</evidence>
<dbReference type="PROSITE" id="PS51147">
    <property type="entry name" value="PFTA"/>
    <property type="match status" value="5"/>
</dbReference>
<keyword evidence="8" id="KW-0460">Magnesium</keyword>
<comment type="similarity">
    <text evidence="2">Belongs to the protein prenyltransferase subunit alpha family.</text>
</comment>
<evidence type="ECO:0000256" key="2">
    <source>
        <dbReference type="ARBA" id="ARBA00006734"/>
    </source>
</evidence>
<evidence type="ECO:0000256" key="1">
    <source>
        <dbReference type="ARBA" id="ARBA00001946"/>
    </source>
</evidence>
<evidence type="ECO:0000256" key="4">
    <source>
        <dbReference type="ARBA" id="ARBA00012702"/>
    </source>
</evidence>
<evidence type="ECO:0000256" key="7">
    <source>
        <dbReference type="ARBA" id="ARBA00022737"/>
    </source>
</evidence>
<dbReference type="STRING" id="742152.A0A2H3J5M4"/>
<dbReference type="OrthoDB" id="10255768at2759"/>
<keyword evidence="15" id="KW-1185">Reference proteome</keyword>
<evidence type="ECO:0000256" key="9">
    <source>
        <dbReference type="ARBA" id="ARBA00040965"/>
    </source>
</evidence>
<evidence type="ECO:0000256" key="3">
    <source>
        <dbReference type="ARBA" id="ARBA00012700"/>
    </source>
</evidence>
<dbReference type="PANTHER" id="PTHR11129:SF1">
    <property type="entry name" value="PROTEIN FARNESYLTRANSFERASE_GERANYLGERANYLTRANSFERASE TYPE-1 SUBUNIT ALPHA"/>
    <property type="match status" value="1"/>
</dbReference>
<keyword evidence="5" id="KW-0637">Prenyltransferase</keyword>
<proteinExistence type="inferred from homology"/>
<gene>
    <name evidence="14" type="ORF">WOLCODRAFT_133707</name>
</gene>
<evidence type="ECO:0000256" key="12">
    <source>
        <dbReference type="ARBA" id="ARBA00043086"/>
    </source>
</evidence>
<sequence>MSAIFQDDDDDSVKLYSEDPAWADVVPIPQYQGVDALAPINYTEEYQDATNYFRGIVKTGEMSPRVLQLTEHIIRMNPAHYSAWQYRYRTLLALQSPLEDELRLMDRFAIDYLKTYQVWHHRRLLLVALHSVDAAAAELRFIVRALQDDAKNYHTWSYRQWLLAHFNDEARLWAGERAWTEELLEQDVRNNSAWHHRFFVVWGSGVRKGDEDREEVRKRELGFAKDKIALAPNNPSAWNYLRGVLDHTKTPYSTLSTFVQLYTASSAPAADVFDLDNPPPSAGAELPSVNALEFLADIHEQEGQTEQAVQVCVYVVLRYTFTKHFVAQIWKSLANEHDTMRKKYWEFRIREAMQSR</sequence>
<name>A0A2H3J5M4_WOLCO</name>
<dbReference type="InterPro" id="IPR002088">
    <property type="entry name" value="Prenyl_trans_a"/>
</dbReference>
<evidence type="ECO:0000256" key="5">
    <source>
        <dbReference type="ARBA" id="ARBA00022602"/>
    </source>
</evidence>
<dbReference type="Pfam" id="PF01239">
    <property type="entry name" value="PPTA"/>
    <property type="match status" value="5"/>
</dbReference>
<accession>A0A2H3J5M4</accession>
<keyword evidence="6 14" id="KW-0808">Transferase</keyword>
<reference evidence="14 15" key="1">
    <citation type="journal article" date="2012" name="Science">
        <title>The Paleozoic origin of enzymatic lignin decomposition reconstructed from 31 fungal genomes.</title>
        <authorList>
            <person name="Floudas D."/>
            <person name="Binder M."/>
            <person name="Riley R."/>
            <person name="Barry K."/>
            <person name="Blanchette R.A."/>
            <person name="Henrissat B."/>
            <person name="Martinez A.T."/>
            <person name="Otillar R."/>
            <person name="Spatafora J.W."/>
            <person name="Yadav J.S."/>
            <person name="Aerts A."/>
            <person name="Benoit I."/>
            <person name="Boyd A."/>
            <person name="Carlson A."/>
            <person name="Copeland A."/>
            <person name="Coutinho P.M."/>
            <person name="de Vries R.P."/>
            <person name="Ferreira P."/>
            <person name="Findley K."/>
            <person name="Foster B."/>
            <person name="Gaskell J."/>
            <person name="Glotzer D."/>
            <person name="Gorecki P."/>
            <person name="Heitman J."/>
            <person name="Hesse C."/>
            <person name="Hori C."/>
            <person name="Igarashi K."/>
            <person name="Jurgens J.A."/>
            <person name="Kallen N."/>
            <person name="Kersten P."/>
            <person name="Kohler A."/>
            <person name="Kuees U."/>
            <person name="Kumar T.K.A."/>
            <person name="Kuo A."/>
            <person name="LaButti K."/>
            <person name="Larrondo L.F."/>
            <person name="Lindquist E."/>
            <person name="Ling A."/>
            <person name="Lombard V."/>
            <person name="Lucas S."/>
            <person name="Lundell T."/>
            <person name="Martin R."/>
            <person name="McLaughlin D.J."/>
            <person name="Morgenstern I."/>
            <person name="Morin E."/>
            <person name="Murat C."/>
            <person name="Nagy L.G."/>
            <person name="Nolan M."/>
            <person name="Ohm R.A."/>
            <person name="Patyshakuliyeva A."/>
            <person name="Rokas A."/>
            <person name="Ruiz-Duenas F.J."/>
            <person name="Sabat G."/>
            <person name="Salamov A."/>
            <person name="Samejima M."/>
            <person name="Schmutz J."/>
            <person name="Slot J.C."/>
            <person name="St John F."/>
            <person name="Stenlid J."/>
            <person name="Sun H."/>
            <person name="Sun S."/>
            <person name="Syed K."/>
            <person name="Tsang A."/>
            <person name="Wiebenga A."/>
            <person name="Young D."/>
            <person name="Pisabarro A."/>
            <person name="Eastwood D.C."/>
            <person name="Martin F."/>
            <person name="Cullen D."/>
            <person name="Grigoriev I.V."/>
            <person name="Hibbett D.S."/>
        </authorList>
    </citation>
    <scope>NUCLEOTIDE SEQUENCE [LARGE SCALE GENOMIC DNA]</scope>
    <source>
        <strain evidence="14 15">MD-104</strain>
    </source>
</reference>